<feature type="transmembrane region" description="Helical" evidence="5">
    <location>
        <begin position="214"/>
        <end position="237"/>
    </location>
</feature>
<name>A0A5B9E9S4_9BACT</name>
<feature type="transmembrane region" description="Helical" evidence="5">
    <location>
        <begin position="249"/>
        <end position="264"/>
    </location>
</feature>
<evidence type="ECO:0000256" key="1">
    <source>
        <dbReference type="ARBA" id="ARBA00004141"/>
    </source>
</evidence>
<dbReference type="Proteomes" id="UP000321820">
    <property type="component" value="Chromosome"/>
</dbReference>
<feature type="transmembrane region" description="Helical" evidence="5">
    <location>
        <begin position="125"/>
        <end position="144"/>
    </location>
</feature>
<feature type="transmembrane region" description="Helical" evidence="5">
    <location>
        <begin position="32"/>
        <end position="52"/>
    </location>
</feature>
<dbReference type="OrthoDB" id="9812547at2"/>
<keyword evidence="4 5" id="KW-0472">Membrane</keyword>
<keyword evidence="2 5" id="KW-0812">Transmembrane</keyword>
<comment type="subcellular location">
    <subcellularLocation>
        <location evidence="1">Membrane</location>
        <topology evidence="1">Multi-pass membrane protein</topology>
    </subcellularLocation>
</comment>
<proteinExistence type="predicted"/>
<dbReference type="InterPro" id="IPR050638">
    <property type="entry name" value="AA-Vitamin_Transporters"/>
</dbReference>
<protein>
    <submittedName>
        <fullName evidence="7">EamA family transporter</fullName>
    </submittedName>
</protein>
<evidence type="ECO:0000256" key="4">
    <source>
        <dbReference type="ARBA" id="ARBA00023136"/>
    </source>
</evidence>
<sequence>MHSRKHLGGFLLLSFLWGSTWAAIRVSVEHMPVLRSVALRFLIASVVLLAGMKWRREALPPLREWPTLVGFSLLTIVIPFCIIGWSAGRVSTGLTSILFSASPLVVLVLEVVASAPSHRRRLSRGVLVGLVCGIIGIMCVMHSTRSSSSQIGGVAAIVLVVFLGSWSSITAQKHLRHLPPLTVSGCLSVSAAVLIGLASLLFDRGKSTRWDISAVEAILFLGIFSSAVGFFLFYWLLREVRPYTLASRYFLMPVVAVSEGVIFLDEAISPSLVLGAILILGSLVPVLQERKASFGTE</sequence>
<dbReference type="EMBL" id="CP042806">
    <property type="protein sequence ID" value="QEE28404.1"/>
    <property type="molecule type" value="Genomic_DNA"/>
</dbReference>
<organism evidence="7 8">
    <name type="scientific">Terriglobus albidus</name>
    <dbReference type="NCBI Taxonomy" id="1592106"/>
    <lineage>
        <taxon>Bacteria</taxon>
        <taxon>Pseudomonadati</taxon>
        <taxon>Acidobacteriota</taxon>
        <taxon>Terriglobia</taxon>
        <taxon>Terriglobales</taxon>
        <taxon>Acidobacteriaceae</taxon>
        <taxon>Terriglobus</taxon>
    </lineage>
</organism>
<dbReference type="InterPro" id="IPR000620">
    <property type="entry name" value="EamA_dom"/>
</dbReference>
<evidence type="ECO:0000256" key="5">
    <source>
        <dbReference type="SAM" id="Phobius"/>
    </source>
</evidence>
<dbReference type="Pfam" id="PF00892">
    <property type="entry name" value="EamA"/>
    <property type="match status" value="2"/>
</dbReference>
<evidence type="ECO:0000313" key="7">
    <source>
        <dbReference type="EMBL" id="QEE28404.1"/>
    </source>
</evidence>
<feature type="domain" description="EamA" evidence="6">
    <location>
        <begin position="10"/>
        <end position="140"/>
    </location>
</feature>
<evidence type="ECO:0000256" key="2">
    <source>
        <dbReference type="ARBA" id="ARBA00022692"/>
    </source>
</evidence>
<feature type="transmembrane region" description="Helical" evidence="5">
    <location>
        <begin position="93"/>
        <end position="113"/>
    </location>
</feature>
<reference evidence="7 8" key="1">
    <citation type="submission" date="2019-08" db="EMBL/GenBank/DDBJ databases">
        <title>Complete genome sequence of Terriglobus albidus strain ORNL.</title>
        <authorList>
            <person name="Podar M."/>
        </authorList>
    </citation>
    <scope>NUCLEOTIDE SEQUENCE [LARGE SCALE GENOMIC DNA]</scope>
    <source>
        <strain evidence="7 8">ORNL</strain>
    </source>
</reference>
<feature type="transmembrane region" description="Helical" evidence="5">
    <location>
        <begin position="181"/>
        <end position="202"/>
    </location>
</feature>
<feature type="transmembrane region" description="Helical" evidence="5">
    <location>
        <begin position="270"/>
        <end position="287"/>
    </location>
</feature>
<dbReference type="KEGG" id="talb:FTW19_10565"/>
<dbReference type="RefSeq" id="WP_147647594.1">
    <property type="nucleotide sequence ID" value="NZ_CP042806.1"/>
</dbReference>
<feature type="transmembrane region" description="Helical" evidence="5">
    <location>
        <begin position="64"/>
        <end position="87"/>
    </location>
</feature>
<keyword evidence="3 5" id="KW-1133">Transmembrane helix</keyword>
<dbReference type="GO" id="GO:0016020">
    <property type="term" value="C:membrane"/>
    <property type="evidence" value="ECO:0007669"/>
    <property type="project" value="UniProtKB-SubCell"/>
</dbReference>
<dbReference type="PANTHER" id="PTHR32322">
    <property type="entry name" value="INNER MEMBRANE TRANSPORTER"/>
    <property type="match status" value="1"/>
</dbReference>
<accession>A0A5B9E9S4</accession>
<keyword evidence="8" id="KW-1185">Reference proteome</keyword>
<feature type="domain" description="EamA" evidence="6">
    <location>
        <begin position="153"/>
        <end position="284"/>
    </location>
</feature>
<dbReference type="PANTHER" id="PTHR32322:SF14">
    <property type="entry name" value="PROTEIN PAGO"/>
    <property type="match status" value="1"/>
</dbReference>
<dbReference type="SUPFAM" id="SSF103481">
    <property type="entry name" value="Multidrug resistance efflux transporter EmrE"/>
    <property type="match status" value="2"/>
</dbReference>
<evidence type="ECO:0000259" key="6">
    <source>
        <dbReference type="Pfam" id="PF00892"/>
    </source>
</evidence>
<dbReference type="AlphaFoldDB" id="A0A5B9E9S4"/>
<feature type="transmembrane region" description="Helical" evidence="5">
    <location>
        <begin position="150"/>
        <end position="169"/>
    </location>
</feature>
<evidence type="ECO:0000256" key="3">
    <source>
        <dbReference type="ARBA" id="ARBA00022989"/>
    </source>
</evidence>
<gene>
    <name evidence="7" type="ORF">FTW19_10565</name>
</gene>
<evidence type="ECO:0000313" key="8">
    <source>
        <dbReference type="Proteomes" id="UP000321820"/>
    </source>
</evidence>
<dbReference type="InterPro" id="IPR037185">
    <property type="entry name" value="EmrE-like"/>
</dbReference>